<evidence type="ECO:0000313" key="3">
    <source>
        <dbReference type="Proteomes" id="UP000827986"/>
    </source>
</evidence>
<accession>A0A9D3WLR4</accession>
<dbReference type="AlphaFoldDB" id="A0A9D3WLR4"/>
<reference evidence="2" key="1">
    <citation type="submission" date="2021-09" db="EMBL/GenBank/DDBJ databases">
        <title>The genome of Mauremys mutica provides insights into the evolution of semi-aquatic lifestyle.</title>
        <authorList>
            <person name="Gong S."/>
            <person name="Gao Y."/>
        </authorList>
    </citation>
    <scope>NUCLEOTIDE SEQUENCE</scope>
    <source>
        <strain evidence="2">MM-2020</strain>
        <tissue evidence="2">Muscle</tissue>
    </source>
</reference>
<proteinExistence type="predicted"/>
<name>A0A9D3WLR4_9SAUR</name>
<sequence length="172" mass="19034">MHAHTRKRTISTSPAAVMSDSGAVNETGFSYFPPGNRKLALWLHLRSMQGTEKQPREGYRQLVVSQRESALGSCRQGDLVKGREDVGWSPQVSLRVGPHLASATIHPYLLENAALEPARFAGRGDEGVRYSNQAAIVPEKLQLDDICQTSNRKGKRKQDNNPAGCNTDSRWH</sequence>
<protein>
    <submittedName>
        <fullName evidence="2">Uncharacterized protein</fullName>
    </submittedName>
</protein>
<dbReference type="Proteomes" id="UP000827986">
    <property type="component" value="Unassembled WGS sequence"/>
</dbReference>
<organism evidence="2 3">
    <name type="scientific">Mauremys mutica</name>
    <name type="common">yellowpond turtle</name>
    <dbReference type="NCBI Taxonomy" id="74926"/>
    <lineage>
        <taxon>Eukaryota</taxon>
        <taxon>Metazoa</taxon>
        <taxon>Chordata</taxon>
        <taxon>Craniata</taxon>
        <taxon>Vertebrata</taxon>
        <taxon>Euteleostomi</taxon>
        <taxon>Archelosauria</taxon>
        <taxon>Testudinata</taxon>
        <taxon>Testudines</taxon>
        <taxon>Cryptodira</taxon>
        <taxon>Durocryptodira</taxon>
        <taxon>Testudinoidea</taxon>
        <taxon>Geoemydidae</taxon>
        <taxon>Geoemydinae</taxon>
        <taxon>Mauremys</taxon>
    </lineage>
</organism>
<keyword evidence="3" id="KW-1185">Reference proteome</keyword>
<evidence type="ECO:0000313" key="2">
    <source>
        <dbReference type="EMBL" id="KAH1165294.1"/>
    </source>
</evidence>
<gene>
    <name evidence="2" type="ORF">KIL84_022853</name>
</gene>
<feature type="compositionally biased region" description="Polar residues" evidence="1">
    <location>
        <begin position="160"/>
        <end position="172"/>
    </location>
</feature>
<comment type="caution">
    <text evidence="2">The sequence shown here is derived from an EMBL/GenBank/DDBJ whole genome shotgun (WGS) entry which is preliminary data.</text>
</comment>
<dbReference type="EMBL" id="JAHDVG010000488">
    <property type="protein sequence ID" value="KAH1165294.1"/>
    <property type="molecule type" value="Genomic_DNA"/>
</dbReference>
<feature type="region of interest" description="Disordered" evidence="1">
    <location>
        <begin position="150"/>
        <end position="172"/>
    </location>
</feature>
<evidence type="ECO:0000256" key="1">
    <source>
        <dbReference type="SAM" id="MobiDB-lite"/>
    </source>
</evidence>